<keyword evidence="9" id="KW-0511">Multifunctional enzyme</keyword>
<accession>A0A6I9WC70</accession>
<keyword evidence="12" id="KW-1185">Reference proteome</keyword>
<name>A0A6I9WC70_9HYME</name>
<dbReference type="GO" id="GO:0006508">
    <property type="term" value="P:proteolysis"/>
    <property type="evidence" value="ECO:0007669"/>
    <property type="project" value="UniProtKB-KW"/>
</dbReference>
<feature type="region of interest" description="Disordered" evidence="10">
    <location>
        <begin position="224"/>
        <end position="251"/>
    </location>
</feature>
<evidence type="ECO:0000256" key="4">
    <source>
        <dbReference type="ARBA" id="ARBA00022695"/>
    </source>
</evidence>
<keyword evidence="7" id="KW-0378">Hydrolase</keyword>
<organism evidence="12 13">
    <name type="scientific">Pogonomyrmex barbatus</name>
    <name type="common">red harvester ant</name>
    <dbReference type="NCBI Taxonomy" id="144034"/>
    <lineage>
        <taxon>Eukaryota</taxon>
        <taxon>Metazoa</taxon>
        <taxon>Ecdysozoa</taxon>
        <taxon>Arthropoda</taxon>
        <taxon>Hexapoda</taxon>
        <taxon>Insecta</taxon>
        <taxon>Pterygota</taxon>
        <taxon>Neoptera</taxon>
        <taxon>Endopterygota</taxon>
        <taxon>Hymenoptera</taxon>
        <taxon>Apocrita</taxon>
        <taxon>Aculeata</taxon>
        <taxon>Formicoidea</taxon>
        <taxon>Formicidae</taxon>
        <taxon>Myrmicinae</taxon>
        <taxon>Pogonomyrmex</taxon>
    </lineage>
</organism>
<dbReference type="AlphaFoldDB" id="A0A6I9WC70"/>
<dbReference type="GO" id="GO:0003964">
    <property type="term" value="F:RNA-directed DNA polymerase activity"/>
    <property type="evidence" value="ECO:0007669"/>
    <property type="project" value="UniProtKB-KW"/>
</dbReference>
<evidence type="ECO:0000256" key="1">
    <source>
        <dbReference type="ARBA" id="ARBA00012493"/>
    </source>
</evidence>
<keyword evidence="5" id="KW-0540">Nuclease</keyword>
<proteinExistence type="predicted"/>
<dbReference type="InterPro" id="IPR043502">
    <property type="entry name" value="DNA/RNA_pol_sf"/>
</dbReference>
<dbReference type="FunFam" id="3.10.10.10:FF:000007">
    <property type="entry name" value="Retrovirus-related Pol polyprotein from transposon 17.6-like Protein"/>
    <property type="match status" value="1"/>
</dbReference>
<dbReference type="FunFam" id="3.30.70.270:FF:000020">
    <property type="entry name" value="Transposon Tf2-6 polyprotein-like Protein"/>
    <property type="match status" value="1"/>
</dbReference>
<dbReference type="Gene3D" id="3.10.10.10">
    <property type="entry name" value="HIV Type 1 Reverse Transcriptase, subunit A, domain 1"/>
    <property type="match status" value="1"/>
</dbReference>
<evidence type="ECO:0000256" key="7">
    <source>
        <dbReference type="ARBA" id="ARBA00022801"/>
    </source>
</evidence>
<dbReference type="Pfam" id="PF00078">
    <property type="entry name" value="RVT_1"/>
    <property type="match status" value="1"/>
</dbReference>
<evidence type="ECO:0000256" key="10">
    <source>
        <dbReference type="SAM" id="MobiDB-lite"/>
    </source>
</evidence>
<evidence type="ECO:0000313" key="12">
    <source>
        <dbReference type="Proteomes" id="UP000504615"/>
    </source>
</evidence>
<evidence type="ECO:0000256" key="8">
    <source>
        <dbReference type="ARBA" id="ARBA00022918"/>
    </source>
</evidence>
<reference evidence="13" key="1">
    <citation type="submission" date="2025-08" db="UniProtKB">
        <authorList>
            <consortium name="RefSeq"/>
        </authorList>
    </citation>
    <scope>IDENTIFICATION</scope>
</reference>
<dbReference type="GeneID" id="105426858"/>
<keyword evidence="8" id="KW-0695">RNA-directed DNA polymerase</keyword>
<sequence>MELVRREYCVEQYLRHNPSYNASVAIIALCRAAGLQSRESALIHDKCQFVKIQMAARGTWQDFGPPFVISGDIACHNVKGRARAAGPNDTPSSKIRSFDAINKAKEPERTLTSVRTSAFLKHRRSTAVIADWFSDTPNADTAILPHIKDLIMNPPSNNKYDALKERVLNIFSVSQNVKLRQLLKGQVLGDKKPSHFLLELKNLAGDQVTDSILKTLFMEQLPENYPAMTSSGPGDTSARRTPQSSSVGGANGASEISVLKQLVHGMNALLRERESRARFKSPGPSYRNAKKRNRPNSTGAEVSVYPVSYTSKRTPAALKLYSANNSRIDTYGELCLTLNLGLRRPITWNFCVANIPFAIIGADLLKHYRLTVNLHEGTLTDQYTTLSVRGKIIVTPALKISIIDRSTKFAHIFAEFPEVTGIAQNRAFSPRAVNHHYCYFWPPVAERPRRLPPDKLKAAKAEFGRMVQLGLCRPYSSPWASPIHMVPKKTGEWRICGDYRRLNAMTVLDKYPIPHLHDFSANLHKKNIFSSLDLFKAYNQVPIAEEDIPKTAVITPFGLYEFTVMTFGLCNAAQTFQRYLHQALKDLDFAFSYIDDILIASTTVDEHKHHLCIVLTKLKEYGLSLNLSKCVIGVEELVFLGHHINKSGCKPTTEKVSAIQRFPKPQSIADLRRFLGILNFYRSYLRNAASIQAPLHTFLKGSRKNDKRAIRWTIEAETAFVKCKDSLSNTALLAHPSPSAETRLVADASDFAMGAALEQRFSNCQENIIADSLSRIQALRLPCEIELLELAELQKNDPELPRLLTSTTTLLKFKELIFGSDNAHIFCEMSGESFRPYIPVSLRKKVFDMFHAPAHPSAKVTDRTICQRYLATHASRHC</sequence>
<keyword evidence="2" id="KW-0645">Protease</keyword>
<dbReference type="CDD" id="cd01647">
    <property type="entry name" value="RT_LTR"/>
    <property type="match status" value="1"/>
</dbReference>
<dbReference type="GO" id="GO:0004519">
    <property type="term" value="F:endonuclease activity"/>
    <property type="evidence" value="ECO:0007669"/>
    <property type="project" value="UniProtKB-KW"/>
</dbReference>
<feature type="domain" description="Reverse transcriptase" evidence="11">
    <location>
        <begin position="467"/>
        <end position="644"/>
    </location>
</feature>
<dbReference type="OrthoDB" id="7554877at2759"/>
<evidence type="ECO:0000256" key="6">
    <source>
        <dbReference type="ARBA" id="ARBA00022759"/>
    </source>
</evidence>
<protein>
    <recommendedName>
        <fullName evidence="1">RNA-directed DNA polymerase</fullName>
        <ecNumber evidence="1">2.7.7.49</ecNumber>
    </recommendedName>
</protein>
<feature type="compositionally biased region" description="Polar residues" evidence="10">
    <location>
        <begin position="227"/>
        <end position="248"/>
    </location>
</feature>
<dbReference type="EC" id="2.7.7.49" evidence="1"/>
<evidence type="ECO:0000256" key="5">
    <source>
        <dbReference type="ARBA" id="ARBA00022722"/>
    </source>
</evidence>
<keyword evidence="3" id="KW-0808">Transferase</keyword>
<evidence type="ECO:0000256" key="2">
    <source>
        <dbReference type="ARBA" id="ARBA00022670"/>
    </source>
</evidence>
<dbReference type="PANTHER" id="PTHR37984">
    <property type="entry name" value="PROTEIN CBG26694"/>
    <property type="match status" value="1"/>
</dbReference>
<evidence type="ECO:0000259" key="11">
    <source>
        <dbReference type="PROSITE" id="PS50878"/>
    </source>
</evidence>
<keyword evidence="6" id="KW-0255">Endonuclease</keyword>
<dbReference type="PANTHER" id="PTHR37984:SF5">
    <property type="entry name" value="PROTEIN NYNRIN-LIKE"/>
    <property type="match status" value="1"/>
</dbReference>
<dbReference type="InterPro" id="IPR043128">
    <property type="entry name" value="Rev_trsase/Diguanyl_cyclase"/>
</dbReference>
<dbReference type="InterPro" id="IPR050951">
    <property type="entry name" value="Retrovirus_Pol_polyprotein"/>
</dbReference>
<dbReference type="Gene3D" id="3.30.70.270">
    <property type="match status" value="2"/>
</dbReference>
<dbReference type="GO" id="GO:0008233">
    <property type="term" value="F:peptidase activity"/>
    <property type="evidence" value="ECO:0007669"/>
    <property type="project" value="UniProtKB-KW"/>
</dbReference>
<evidence type="ECO:0000256" key="9">
    <source>
        <dbReference type="ARBA" id="ARBA00023268"/>
    </source>
</evidence>
<dbReference type="Pfam" id="PF17919">
    <property type="entry name" value="RT_RNaseH_2"/>
    <property type="match status" value="1"/>
</dbReference>
<keyword evidence="4" id="KW-0548">Nucleotidyltransferase</keyword>
<dbReference type="PROSITE" id="PS50878">
    <property type="entry name" value="RT_POL"/>
    <property type="match status" value="1"/>
</dbReference>
<dbReference type="Proteomes" id="UP000504615">
    <property type="component" value="Unplaced"/>
</dbReference>
<dbReference type="KEGG" id="pbar:105426858"/>
<evidence type="ECO:0000313" key="13">
    <source>
        <dbReference type="RefSeq" id="XP_011636560.1"/>
    </source>
</evidence>
<dbReference type="RefSeq" id="XP_011636560.1">
    <property type="nucleotide sequence ID" value="XM_011638258.1"/>
</dbReference>
<feature type="region of interest" description="Disordered" evidence="10">
    <location>
        <begin position="273"/>
        <end position="300"/>
    </location>
</feature>
<evidence type="ECO:0000256" key="3">
    <source>
        <dbReference type="ARBA" id="ARBA00022679"/>
    </source>
</evidence>
<dbReference type="InterPro" id="IPR041577">
    <property type="entry name" value="RT_RNaseH_2"/>
</dbReference>
<dbReference type="InterPro" id="IPR000477">
    <property type="entry name" value="RT_dom"/>
</dbReference>
<gene>
    <name evidence="13" type="primary">LOC105426858</name>
</gene>
<dbReference type="SUPFAM" id="SSF56672">
    <property type="entry name" value="DNA/RNA polymerases"/>
    <property type="match status" value="1"/>
</dbReference>